<proteinExistence type="predicted"/>
<dbReference type="Gene3D" id="1.20.1260.10">
    <property type="match status" value="1"/>
</dbReference>
<dbReference type="InterPro" id="IPR012347">
    <property type="entry name" value="Ferritin-like"/>
</dbReference>
<dbReference type="AlphaFoldDB" id="A0A3M7TSW1"/>
<keyword evidence="2" id="KW-1185">Reference proteome</keyword>
<dbReference type="InterPro" id="IPR009078">
    <property type="entry name" value="Ferritin-like_SF"/>
</dbReference>
<evidence type="ECO:0000313" key="1">
    <source>
        <dbReference type="EMBL" id="RNA68597.1"/>
    </source>
</evidence>
<name>A0A3M7TSW1_9BACI</name>
<comment type="caution">
    <text evidence="1">The sequence shown here is derived from an EMBL/GenBank/DDBJ whole genome shotgun (WGS) entry which is preliminary data.</text>
</comment>
<dbReference type="EMBL" id="RHIB01000001">
    <property type="protein sequence ID" value="RNA68597.1"/>
    <property type="molecule type" value="Genomic_DNA"/>
</dbReference>
<protein>
    <submittedName>
        <fullName evidence="1">Ferritin-like domain-containing protein</fullName>
    </submittedName>
</protein>
<reference evidence="1 2" key="1">
    <citation type="submission" date="2018-10" db="EMBL/GenBank/DDBJ databases">
        <title>Bacillus Keqinensis sp. nov., a moderately halophilic bacterium isolated from a saline-alkaline lake.</title>
        <authorList>
            <person name="Wang H."/>
        </authorList>
    </citation>
    <scope>NUCLEOTIDE SEQUENCE [LARGE SCALE GENOMIC DNA]</scope>
    <source>
        <strain evidence="1 2">KQ-3</strain>
    </source>
</reference>
<dbReference type="Proteomes" id="UP000278746">
    <property type="component" value="Unassembled WGS sequence"/>
</dbReference>
<evidence type="ECO:0000313" key="2">
    <source>
        <dbReference type="Proteomes" id="UP000278746"/>
    </source>
</evidence>
<sequence>MYNSTLQLTEGINPEQINNIARAMNVEYTSIFCLETLAQLAPSLEERERILAIRADEFRHYRMFAELYFNLTGREHTPQMIAVCSNLYERGLKEAFFNKQNNVAEYLNAAEQADVPAVRNSFRRASWDEQNHGVWLLYLLTNR</sequence>
<accession>A0A3M7TSW1</accession>
<dbReference type="OrthoDB" id="573482at2"/>
<organism evidence="1 2">
    <name type="scientific">Alteribacter keqinensis</name>
    <dbReference type="NCBI Taxonomy" id="2483800"/>
    <lineage>
        <taxon>Bacteria</taxon>
        <taxon>Bacillati</taxon>
        <taxon>Bacillota</taxon>
        <taxon>Bacilli</taxon>
        <taxon>Bacillales</taxon>
        <taxon>Bacillaceae</taxon>
        <taxon>Alteribacter</taxon>
    </lineage>
</organism>
<dbReference type="SUPFAM" id="SSF47240">
    <property type="entry name" value="Ferritin-like"/>
    <property type="match status" value="1"/>
</dbReference>
<dbReference type="RefSeq" id="WP_122896123.1">
    <property type="nucleotide sequence ID" value="NZ_RHIB01000001.1"/>
</dbReference>
<gene>
    <name evidence="1" type="ORF">EBO34_01100</name>
</gene>
<dbReference type="CDD" id="cd00657">
    <property type="entry name" value="Ferritin_like"/>
    <property type="match status" value="1"/>
</dbReference>